<dbReference type="InterPro" id="IPR040167">
    <property type="entry name" value="TF_CP2-like"/>
</dbReference>
<dbReference type="PANTHER" id="PTHR11037:SF20">
    <property type="entry name" value="PROTEIN GRAINYHEAD"/>
    <property type="match status" value="1"/>
</dbReference>
<keyword evidence="5" id="KW-1185">Reference proteome</keyword>
<name>A0AAV2RK51_MEGNR</name>
<reference evidence="4 5" key="1">
    <citation type="submission" date="2024-05" db="EMBL/GenBank/DDBJ databases">
        <authorList>
            <person name="Wallberg A."/>
        </authorList>
    </citation>
    <scope>NUCLEOTIDE SEQUENCE [LARGE SCALE GENOMIC DNA]</scope>
</reference>
<dbReference type="AlphaFoldDB" id="A0AAV2RK51"/>
<dbReference type="GO" id="GO:0005634">
    <property type="term" value="C:nucleus"/>
    <property type="evidence" value="ECO:0007669"/>
    <property type="project" value="UniProtKB-SubCell"/>
</dbReference>
<keyword evidence="1" id="KW-0238">DNA-binding</keyword>
<keyword evidence="1" id="KW-0539">Nucleus</keyword>
<comment type="caution">
    <text evidence="4">The sequence shown here is derived from an EMBL/GenBank/DDBJ whole genome shotgun (WGS) entry which is preliminary data.</text>
</comment>
<dbReference type="InterPro" id="IPR007604">
    <property type="entry name" value="CP2"/>
</dbReference>
<gene>
    <name evidence="4" type="ORF">MNOR_LOCUS25672</name>
</gene>
<feature type="region of interest" description="Disordered" evidence="2">
    <location>
        <begin position="123"/>
        <end position="180"/>
    </location>
</feature>
<feature type="compositionally biased region" description="Polar residues" evidence="2">
    <location>
        <begin position="226"/>
        <end position="236"/>
    </location>
</feature>
<evidence type="ECO:0000259" key="3">
    <source>
        <dbReference type="PROSITE" id="PS51968"/>
    </source>
</evidence>
<evidence type="ECO:0000313" key="5">
    <source>
        <dbReference type="Proteomes" id="UP001497623"/>
    </source>
</evidence>
<proteinExistence type="predicted"/>
<dbReference type="GO" id="GO:0001228">
    <property type="term" value="F:DNA-binding transcription activator activity, RNA polymerase II-specific"/>
    <property type="evidence" value="ECO:0007669"/>
    <property type="project" value="TreeGrafter"/>
</dbReference>
<feature type="region of interest" description="Disordered" evidence="2">
    <location>
        <begin position="217"/>
        <end position="242"/>
    </location>
</feature>
<dbReference type="EMBL" id="CAXKWB010024787">
    <property type="protein sequence ID" value="CAL4126717.1"/>
    <property type="molecule type" value="Genomic_DNA"/>
</dbReference>
<dbReference type="Pfam" id="PF04516">
    <property type="entry name" value="CP2"/>
    <property type="match status" value="1"/>
</dbReference>
<accession>A0AAV2RK51</accession>
<feature type="compositionally biased region" description="Low complexity" evidence="2">
    <location>
        <begin position="168"/>
        <end position="178"/>
    </location>
</feature>
<dbReference type="PANTHER" id="PTHR11037">
    <property type="entry name" value="TRANSCRIPTION FACTOR CP2"/>
    <property type="match status" value="1"/>
</dbReference>
<feature type="domain" description="Grh/CP2 DB" evidence="3">
    <location>
        <begin position="1"/>
        <end position="87"/>
    </location>
</feature>
<protein>
    <recommendedName>
        <fullName evidence="3">Grh/CP2 DB domain-containing protein</fullName>
    </recommendedName>
</protein>
<organism evidence="4 5">
    <name type="scientific">Meganyctiphanes norvegica</name>
    <name type="common">Northern krill</name>
    <name type="synonym">Thysanopoda norvegica</name>
    <dbReference type="NCBI Taxonomy" id="48144"/>
    <lineage>
        <taxon>Eukaryota</taxon>
        <taxon>Metazoa</taxon>
        <taxon>Ecdysozoa</taxon>
        <taxon>Arthropoda</taxon>
        <taxon>Crustacea</taxon>
        <taxon>Multicrustacea</taxon>
        <taxon>Malacostraca</taxon>
        <taxon>Eumalacostraca</taxon>
        <taxon>Eucarida</taxon>
        <taxon>Euphausiacea</taxon>
        <taxon>Euphausiidae</taxon>
        <taxon>Meganyctiphanes</taxon>
    </lineage>
</organism>
<evidence type="ECO:0000256" key="1">
    <source>
        <dbReference type="PROSITE-ProRule" id="PRU01313"/>
    </source>
</evidence>
<dbReference type="GO" id="GO:0000978">
    <property type="term" value="F:RNA polymerase II cis-regulatory region sequence-specific DNA binding"/>
    <property type="evidence" value="ECO:0007669"/>
    <property type="project" value="TreeGrafter"/>
</dbReference>
<comment type="subcellular location">
    <subcellularLocation>
        <location evidence="1">Nucleus</location>
    </subcellularLocation>
</comment>
<dbReference type="Proteomes" id="UP001497623">
    <property type="component" value="Unassembled WGS sequence"/>
</dbReference>
<evidence type="ECO:0000313" key="4">
    <source>
        <dbReference type="EMBL" id="CAL4126717.1"/>
    </source>
</evidence>
<feature type="compositionally biased region" description="Polar residues" evidence="2">
    <location>
        <begin position="128"/>
        <end position="146"/>
    </location>
</feature>
<evidence type="ECO:0000256" key="2">
    <source>
        <dbReference type="SAM" id="MobiDB-lite"/>
    </source>
</evidence>
<sequence length="242" mass="26944">GLPLHIQVDTYEDSREVSNLNHRGYCQIKVFCDKGAERKTRDEERRAAKRRMAATTRKKYEDLYHQSTDRSEFYSMADLNKPPVLFTPSEDLDKIPMEIQSFYTHDPESGVCNVDGVPPGSIADLECTSPSTNLSPQHQVFPSNTPGRGLSPPIHSLDPQPPPPHSAPPLSHSTSPTPNYTTITQLLPVQVVPYSQPPLSPKSNSFKFHYSFPQTNGDLKLPGSPPQQTLDLSSRVNGMDHL</sequence>
<dbReference type="PROSITE" id="PS51968">
    <property type="entry name" value="GRH_CP2_DB"/>
    <property type="match status" value="1"/>
</dbReference>
<feature type="non-terminal residue" evidence="4">
    <location>
        <position position="242"/>
    </location>
</feature>
<feature type="non-terminal residue" evidence="4">
    <location>
        <position position="1"/>
    </location>
</feature>